<feature type="transmembrane region" description="Helical" evidence="1">
    <location>
        <begin position="12"/>
        <end position="33"/>
    </location>
</feature>
<feature type="transmembrane region" description="Helical" evidence="1">
    <location>
        <begin position="45"/>
        <end position="62"/>
    </location>
</feature>
<reference evidence="2" key="1">
    <citation type="journal article" date="2015" name="Nature">
        <title>Complex archaea that bridge the gap between prokaryotes and eukaryotes.</title>
        <authorList>
            <person name="Spang A."/>
            <person name="Saw J.H."/>
            <person name="Jorgensen S.L."/>
            <person name="Zaremba-Niedzwiedzka K."/>
            <person name="Martijn J."/>
            <person name="Lind A.E."/>
            <person name="van Eijk R."/>
            <person name="Schleper C."/>
            <person name="Guy L."/>
            <person name="Ettema T.J."/>
        </authorList>
    </citation>
    <scope>NUCLEOTIDE SEQUENCE</scope>
</reference>
<keyword evidence="1" id="KW-0812">Transmembrane</keyword>
<organism evidence="2">
    <name type="scientific">marine sediment metagenome</name>
    <dbReference type="NCBI Taxonomy" id="412755"/>
    <lineage>
        <taxon>unclassified sequences</taxon>
        <taxon>metagenomes</taxon>
        <taxon>ecological metagenomes</taxon>
    </lineage>
</organism>
<evidence type="ECO:0000313" key="2">
    <source>
        <dbReference type="EMBL" id="KKN67608.1"/>
    </source>
</evidence>
<dbReference type="EMBL" id="LAZR01000469">
    <property type="protein sequence ID" value="KKN67608.1"/>
    <property type="molecule type" value="Genomic_DNA"/>
</dbReference>
<keyword evidence="1" id="KW-0472">Membrane</keyword>
<sequence length="105" mass="11290">MKKLLENINIGFLILGILAIAAGINVFITGNIGRGGEVNDETLKQVYSALLIFFGIAILAFLTKKKINRNIKIYFYVNGVTRGEISLCDQKLTGAKGFIGVGAGL</sequence>
<proteinExistence type="predicted"/>
<keyword evidence="1" id="KW-1133">Transmembrane helix</keyword>
<dbReference type="AlphaFoldDB" id="A0A0F9VP81"/>
<name>A0A0F9VP81_9ZZZZ</name>
<comment type="caution">
    <text evidence="2">The sequence shown here is derived from an EMBL/GenBank/DDBJ whole genome shotgun (WGS) entry which is preliminary data.</text>
</comment>
<gene>
    <name evidence="2" type="ORF">LCGC14_0459480</name>
</gene>
<accession>A0A0F9VP81</accession>
<evidence type="ECO:0000256" key="1">
    <source>
        <dbReference type="SAM" id="Phobius"/>
    </source>
</evidence>
<protein>
    <submittedName>
        <fullName evidence="2">Uncharacterized protein</fullName>
    </submittedName>
</protein>